<dbReference type="AlphaFoldDB" id="A0A5N6QQG3"/>
<evidence type="ECO:0000313" key="3">
    <source>
        <dbReference type="Proteomes" id="UP000327013"/>
    </source>
</evidence>
<protein>
    <recommendedName>
        <fullName evidence="1">J domain-containing protein</fullName>
    </recommendedName>
</protein>
<organism evidence="2 3">
    <name type="scientific">Carpinus fangiana</name>
    <dbReference type="NCBI Taxonomy" id="176857"/>
    <lineage>
        <taxon>Eukaryota</taxon>
        <taxon>Viridiplantae</taxon>
        <taxon>Streptophyta</taxon>
        <taxon>Embryophyta</taxon>
        <taxon>Tracheophyta</taxon>
        <taxon>Spermatophyta</taxon>
        <taxon>Magnoliopsida</taxon>
        <taxon>eudicotyledons</taxon>
        <taxon>Gunneridae</taxon>
        <taxon>Pentapetalae</taxon>
        <taxon>rosids</taxon>
        <taxon>fabids</taxon>
        <taxon>Fagales</taxon>
        <taxon>Betulaceae</taxon>
        <taxon>Carpinus</taxon>
    </lineage>
</organism>
<dbReference type="EMBL" id="CM017322">
    <property type="protein sequence ID" value="KAE8008373.1"/>
    <property type="molecule type" value="Genomic_DNA"/>
</dbReference>
<dbReference type="Proteomes" id="UP000327013">
    <property type="component" value="Chromosome 2"/>
</dbReference>
<evidence type="ECO:0000313" key="2">
    <source>
        <dbReference type="EMBL" id="KAE8008373.1"/>
    </source>
</evidence>
<dbReference type="InterPro" id="IPR036869">
    <property type="entry name" value="J_dom_sf"/>
</dbReference>
<dbReference type="GO" id="GO:0051087">
    <property type="term" value="F:protein-folding chaperone binding"/>
    <property type="evidence" value="ECO:0007669"/>
    <property type="project" value="TreeGrafter"/>
</dbReference>
<dbReference type="Pfam" id="PF00226">
    <property type="entry name" value="DnaJ"/>
    <property type="match status" value="1"/>
</dbReference>
<keyword evidence="3" id="KW-1185">Reference proteome</keyword>
<dbReference type="SUPFAM" id="SSF46565">
    <property type="entry name" value="Chaperone J-domain"/>
    <property type="match status" value="1"/>
</dbReference>
<dbReference type="PANTHER" id="PTHR43948:SF14">
    <property type="entry name" value="PROTEIN DNAJ, PUTATIVE-RELATED"/>
    <property type="match status" value="1"/>
</dbReference>
<dbReference type="SMART" id="SM00271">
    <property type="entry name" value="DnaJ"/>
    <property type="match status" value="1"/>
</dbReference>
<feature type="domain" description="J" evidence="1">
    <location>
        <begin position="5"/>
        <end position="66"/>
    </location>
</feature>
<proteinExistence type="predicted"/>
<gene>
    <name evidence="2" type="ORF">FH972_004892</name>
</gene>
<accession>A0A5N6QQG3</accession>
<dbReference type="PANTHER" id="PTHR43948">
    <property type="entry name" value="DNAJ HOMOLOG SUBFAMILY B"/>
    <property type="match status" value="1"/>
</dbReference>
<name>A0A5N6QQG3_9ROSI</name>
<dbReference type="OrthoDB" id="10250354at2759"/>
<reference evidence="2 3" key="1">
    <citation type="submission" date="2019-06" db="EMBL/GenBank/DDBJ databases">
        <title>A chromosomal-level reference genome of Carpinus fangiana (Coryloideae, Betulaceae).</title>
        <authorList>
            <person name="Yang X."/>
            <person name="Wang Z."/>
            <person name="Zhang L."/>
            <person name="Hao G."/>
            <person name="Liu J."/>
            <person name="Yang Y."/>
        </authorList>
    </citation>
    <scope>NUCLEOTIDE SEQUENCE [LARGE SCALE GENOMIC DNA]</scope>
    <source>
        <strain evidence="2">Cfa_2016G</strain>
        <tissue evidence="2">Leaf</tissue>
    </source>
</reference>
<dbReference type="Gene3D" id="1.10.287.110">
    <property type="entry name" value="DnaJ domain"/>
    <property type="match status" value="1"/>
</dbReference>
<dbReference type="GO" id="GO:0005737">
    <property type="term" value="C:cytoplasm"/>
    <property type="evidence" value="ECO:0007669"/>
    <property type="project" value="TreeGrafter"/>
</dbReference>
<sequence length="200" mass="21999">MQGDEARALLGFTPDSRPTFSQVKAAYRMKAWESHPDLFPAQEKPHAESKFKLISEAYSCLLSGARGEASASVSLVNSPPCISSILVSHKCTSCQNWSSKDTGKKRKSCFDSNPFPFYYSGNSCTRGIECFKVINSLNSEDETHRMVGWNKQLIPARTGQGLGLGYEPPAVFGLVISTSTNPIGSMLNHIGQVVYRRLEK</sequence>
<dbReference type="InterPro" id="IPR001623">
    <property type="entry name" value="DnaJ_domain"/>
</dbReference>
<evidence type="ECO:0000259" key="1">
    <source>
        <dbReference type="PROSITE" id="PS50076"/>
    </source>
</evidence>
<dbReference type="GO" id="GO:0044183">
    <property type="term" value="F:protein folding chaperone"/>
    <property type="evidence" value="ECO:0007669"/>
    <property type="project" value="TreeGrafter"/>
</dbReference>
<dbReference type="PROSITE" id="PS50076">
    <property type="entry name" value="DNAJ_2"/>
    <property type="match status" value="1"/>
</dbReference>
<dbReference type="CDD" id="cd06257">
    <property type="entry name" value="DnaJ"/>
    <property type="match status" value="1"/>
</dbReference>
<dbReference type="GO" id="GO:0005634">
    <property type="term" value="C:nucleus"/>
    <property type="evidence" value="ECO:0007669"/>
    <property type="project" value="TreeGrafter"/>
</dbReference>
<dbReference type="GO" id="GO:0051082">
    <property type="term" value="F:unfolded protein binding"/>
    <property type="evidence" value="ECO:0007669"/>
    <property type="project" value="TreeGrafter"/>
</dbReference>